<dbReference type="EMBL" id="JAPQER010000002">
    <property type="protein sequence ID" value="MCY6483909.1"/>
    <property type="molecule type" value="Genomic_DNA"/>
</dbReference>
<dbReference type="InterPro" id="IPR006197">
    <property type="entry name" value="Peptidase_S24_LexA"/>
</dbReference>
<name>A0ABT4CY59_9CLOT</name>
<comment type="catalytic activity">
    <reaction evidence="12">
        <text>Hydrolysis of Ala-|-Gly bond in repressor LexA.</text>
        <dbReference type="EC" id="3.4.21.88"/>
    </reaction>
</comment>
<dbReference type="InterPro" id="IPR036388">
    <property type="entry name" value="WH-like_DNA-bd_sf"/>
</dbReference>
<dbReference type="RefSeq" id="WP_268040183.1">
    <property type="nucleotide sequence ID" value="NZ_JAPQER010000002.1"/>
</dbReference>
<dbReference type="InterPro" id="IPR015927">
    <property type="entry name" value="Peptidase_S24_S26A/B/C"/>
</dbReference>
<keyword evidence="6 12" id="KW-0068">Autocatalytic cleavage</keyword>
<keyword evidence="2 12" id="KW-0678">Repressor</keyword>
<dbReference type="InterPro" id="IPR011991">
    <property type="entry name" value="ArsR-like_HTH"/>
</dbReference>
<feature type="domain" description="Peptidase S24/S26A/S26B/S26C" evidence="14">
    <location>
        <begin position="83"/>
        <end position="196"/>
    </location>
</feature>
<comment type="function">
    <text evidence="12">Represses a number of genes involved in the response to DNA damage (SOS response), including recA and lexA. In the presence of single-stranded DNA, RecA interacts with LexA causing an autocatalytic cleavage which disrupts the DNA-binding part of LexA, leading to derepression of the SOS regulon and eventually DNA repair.</text>
</comment>
<keyword evidence="3 12" id="KW-0235">DNA replication</keyword>
<evidence type="ECO:0000256" key="13">
    <source>
        <dbReference type="RuleBase" id="RU003991"/>
    </source>
</evidence>
<evidence type="ECO:0000259" key="15">
    <source>
        <dbReference type="Pfam" id="PF01726"/>
    </source>
</evidence>
<dbReference type="CDD" id="cd06529">
    <property type="entry name" value="S24_LexA-like"/>
    <property type="match status" value="1"/>
</dbReference>
<feature type="domain" description="LexA repressor DNA-binding" evidence="15">
    <location>
        <begin position="6"/>
        <end position="66"/>
    </location>
</feature>
<dbReference type="Pfam" id="PF00717">
    <property type="entry name" value="Peptidase_S24"/>
    <property type="match status" value="1"/>
</dbReference>
<evidence type="ECO:0000256" key="3">
    <source>
        <dbReference type="ARBA" id="ARBA00022705"/>
    </source>
</evidence>
<proteinExistence type="inferred from homology"/>
<protein>
    <recommendedName>
        <fullName evidence="12">LexA repressor</fullName>
        <ecNumber evidence="12">3.4.21.88</ecNumber>
    </recommendedName>
</protein>
<sequence length="202" mass="22668">MGARASDKQTEVYEYIKQYIREKGYPPSVRDICKGVGLSSTSTVHGHLSRLEKKGMIKRDSTKPRTIEVLKDPPIKKEMISVPIVGKVTAGQPILAVENIEDSFPIPLDFMPSNKDLFILKVSGESMIEAGIMDGDLAIIEKSNYCENGEIIVALIDTEATIKRFFKEKDHIRLQPENKSMEPIIVDDCKVIGKLIGLFRKY</sequence>
<evidence type="ECO:0000256" key="11">
    <source>
        <dbReference type="ARBA" id="ARBA00023236"/>
    </source>
</evidence>
<evidence type="ECO:0000256" key="9">
    <source>
        <dbReference type="ARBA" id="ARBA00023163"/>
    </source>
</evidence>
<keyword evidence="10 12" id="KW-0234">DNA repair</keyword>
<dbReference type="GO" id="GO:0004252">
    <property type="term" value="F:serine-type endopeptidase activity"/>
    <property type="evidence" value="ECO:0007669"/>
    <property type="project" value="UniProtKB-EC"/>
</dbReference>
<evidence type="ECO:0000313" key="16">
    <source>
        <dbReference type="EMBL" id="MCY6483909.1"/>
    </source>
</evidence>
<dbReference type="PANTHER" id="PTHR33516">
    <property type="entry name" value="LEXA REPRESSOR"/>
    <property type="match status" value="1"/>
</dbReference>
<evidence type="ECO:0000313" key="17">
    <source>
        <dbReference type="Proteomes" id="UP001078443"/>
    </source>
</evidence>
<evidence type="ECO:0000256" key="5">
    <source>
        <dbReference type="ARBA" id="ARBA00022801"/>
    </source>
</evidence>
<comment type="similarity">
    <text evidence="1 12 13">Belongs to the peptidase S24 family.</text>
</comment>
<dbReference type="InterPro" id="IPR036286">
    <property type="entry name" value="LexA/Signal_pep-like_sf"/>
</dbReference>
<dbReference type="NCBIfam" id="TIGR00498">
    <property type="entry name" value="lexA"/>
    <property type="match status" value="1"/>
</dbReference>
<dbReference type="InterPro" id="IPR039418">
    <property type="entry name" value="LexA-like"/>
</dbReference>
<evidence type="ECO:0000256" key="2">
    <source>
        <dbReference type="ARBA" id="ARBA00022491"/>
    </source>
</evidence>
<keyword evidence="11 12" id="KW-0742">SOS response</keyword>
<dbReference type="PANTHER" id="PTHR33516:SF2">
    <property type="entry name" value="LEXA REPRESSOR-RELATED"/>
    <property type="match status" value="1"/>
</dbReference>
<keyword evidence="4 12" id="KW-0227">DNA damage</keyword>
<dbReference type="HAMAP" id="MF_00015">
    <property type="entry name" value="LexA"/>
    <property type="match status" value="1"/>
</dbReference>
<dbReference type="InterPro" id="IPR036390">
    <property type="entry name" value="WH_DNA-bd_sf"/>
</dbReference>
<dbReference type="EC" id="3.4.21.88" evidence="12"/>
<accession>A0ABT4CY59</accession>
<evidence type="ECO:0000256" key="8">
    <source>
        <dbReference type="ARBA" id="ARBA00023125"/>
    </source>
</evidence>
<evidence type="ECO:0000256" key="4">
    <source>
        <dbReference type="ARBA" id="ARBA00022763"/>
    </source>
</evidence>
<gene>
    <name evidence="12 16" type="primary">lexA</name>
    <name evidence="16" type="ORF">OW763_06050</name>
</gene>
<dbReference type="Proteomes" id="UP001078443">
    <property type="component" value="Unassembled WGS sequence"/>
</dbReference>
<feature type="active site" description="For autocatalytic cleavage activity" evidence="12">
    <location>
        <position position="126"/>
    </location>
</feature>
<evidence type="ECO:0000256" key="12">
    <source>
        <dbReference type="HAMAP-Rule" id="MF_00015"/>
    </source>
</evidence>
<comment type="subunit">
    <text evidence="12">Homodimer.</text>
</comment>
<dbReference type="InterPro" id="IPR006200">
    <property type="entry name" value="LexA"/>
</dbReference>
<evidence type="ECO:0000256" key="1">
    <source>
        <dbReference type="ARBA" id="ARBA00007484"/>
    </source>
</evidence>
<keyword evidence="9 12" id="KW-0804">Transcription</keyword>
<feature type="DNA-binding region" description="H-T-H motif" evidence="12">
    <location>
        <begin position="29"/>
        <end position="49"/>
    </location>
</feature>
<comment type="caution">
    <text evidence="16">The sequence shown here is derived from an EMBL/GenBank/DDBJ whole genome shotgun (WGS) entry which is preliminary data.</text>
</comment>
<keyword evidence="17" id="KW-1185">Reference proteome</keyword>
<dbReference type="Gene3D" id="1.10.10.10">
    <property type="entry name" value="Winged helix-like DNA-binding domain superfamily/Winged helix DNA-binding domain"/>
    <property type="match status" value="1"/>
</dbReference>
<dbReference type="Pfam" id="PF01726">
    <property type="entry name" value="LexA_DNA_bind"/>
    <property type="match status" value="1"/>
</dbReference>
<keyword evidence="7 12" id="KW-0805">Transcription regulation</keyword>
<organism evidence="16 17">
    <name type="scientific">Clostridium aestuarii</name>
    <dbReference type="NCBI Taxonomy" id="338193"/>
    <lineage>
        <taxon>Bacteria</taxon>
        <taxon>Bacillati</taxon>
        <taxon>Bacillota</taxon>
        <taxon>Clostridia</taxon>
        <taxon>Eubacteriales</taxon>
        <taxon>Clostridiaceae</taxon>
        <taxon>Clostridium</taxon>
    </lineage>
</organism>
<reference evidence="16" key="1">
    <citation type="submission" date="2022-12" db="EMBL/GenBank/DDBJ databases">
        <authorList>
            <person name="Wang J."/>
        </authorList>
    </citation>
    <scope>NUCLEOTIDE SEQUENCE</scope>
    <source>
        <strain evidence="16">HY-45-18</strain>
    </source>
</reference>
<keyword evidence="8 12" id="KW-0238">DNA-binding</keyword>
<evidence type="ECO:0000259" key="14">
    <source>
        <dbReference type="Pfam" id="PF00717"/>
    </source>
</evidence>
<dbReference type="CDD" id="cd00090">
    <property type="entry name" value="HTH_ARSR"/>
    <property type="match status" value="1"/>
</dbReference>
<dbReference type="InterPro" id="IPR050077">
    <property type="entry name" value="LexA_repressor"/>
</dbReference>
<dbReference type="SUPFAM" id="SSF46785">
    <property type="entry name" value="Winged helix' DNA-binding domain"/>
    <property type="match status" value="1"/>
</dbReference>
<feature type="active site" description="For autocatalytic cleavage activity" evidence="12">
    <location>
        <position position="163"/>
    </location>
</feature>
<keyword evidence="5 12" id="KW-0378">Hydrolase</keyword>
<dbReference type="SUPFAM" id="SSF51306">
    <property type="entry name" value="LexA/Signal peptidase"/>
    <property type="match status" value="1"/>
</dbReference>
<evidence type="ECO:0000256" key="7">
    <source>
        <dbReference type="ARBA" id="ARBA00023015"/>
    </source>
</evidence>
<dbReference type="Gene3D" id="2.10.109.10">
    <property type="entry name" value="Umud Fragment, subunit A"/>
    <property type="match status" value="1"/>
</dbReference>
<dbReference type="InterPro" id="IPR006199">
    <property type="entry name" value="LexA_DNA-bd_dom"/>
</dbReference>
<dbReference type="PRINTS" id="PR00726">
    <property type="entry name" value="LEXASERPTASE"/>
</dbReference>
<feature type="site" description="Cleavage; by autolysis" evidence="12">
    <location>
        <begin position="90"/>
        <end position="91"/>
    </location>
</feature>
<evidence type="ECO:0000256" key="10">
    <source>
        <dbReference type="ARBA" id="ARBA00023204"/>
    </source>
</evidence>
<evidence type="ECO:0000256" key="6">
    <source>
        <dbReference type="ARBA" id="ARBA00022813"/>
    </source>
</evidence>